<feature type="compositionally biased region" description="Acidic residues" evidence="2">
    <location>
        <begin position="59"/>
        <end position="78"/>
    </location>
</feature>
<evidence type="ECO:0000313" key="4">
    <source>
        <dbReference type="Proteomes" id="UP000503462"/>
    </source>
</evidence>
<name>A0A6H0XNM6_9PEZI</name>
<keyword evidence="4" id="KW-1185">Reference proteome</keyword>
<dbReference type="Proteomes" id="UP000503462">
    <property type="component" value="Chromosome 1"/>
</dbReference>
<evidence type="ECO:0000256" key="1">
    <source>
        <dbReference type="SAM" id="Coils"/>
    </source>
</evidence>
<feature type="coiled-coil region" evidence="1">
    <location>
        <begin position="330"/>
        <end position="364"/>
    </location>
</feature>
<reference evidence="3 4" key="1">
    <citation type="journal article" date="2016" name="Sci. Rep.">
        <title>Peltaster fructicola genome reveals evolution from an invasive phytopathogen to an ectophytic parasite.</title>
        <authorList>
            <person name="Xu C."/>
            <person name="Chen H."/>
            <person name="Gleason M.L."/>
            <person name="Xu J.R."/>
            <person name="Liu H."/>
            <person name="Zhang R."/>
            <person name="Sun G."/>
        </authorList>
    </citation>
    <scope>NUCLEOTIDE SEQUENCE [LARGE SCALE GENOMIC DNA]</scope>
    <source>
        <strain evidence="3 4">LNHT1506</strain>
    </source>
</reference>
<proteinExistence type="predicted"/>
<evidence type="ECO:0000256" key="2">
    <source>
        <dbReference type="SAM" id="MobiDB-lite"/>
    </source>
</evidence>
<keyword evidence="1" id="KW-0175">Coiled coil</keyword>
<organism evidence="3 4">
    <name type="scientific">Peltaster fructicola</name>
    <dbReference type="NCBI Taxonomy" id="286661"/>
    <lineage>
        <taxon>Eukaryota</taxon>
        <taxon>Fungi</taxon>
        <taxon>Dikarya</taxon>
        <taxon>Ascomycota</taxon>
        <taxon>Pezizomycotina</taxon>
        <taxon>Dothideomycetes</taxon>
        <taxon>Dothideomycetes incertae sedis</taxon>
        <taxon>Peltaster</taxon>
    </lineage>
</organism>
<accession>A0A6H0XNM6</accession>
<protein>
    <submittedName>
        <fullName evidence="3">Uncharacterized protein</fullName>
    </submittedName>
</protein>
<feature type="region of interest" description="Disordered" evidence="2">
    <location>
        <begin position="1"/>
        <end position="88"/>
    </location>
</feature>
<dbReference type="AlphaFoldDB" id="A0A6H0XNM6"/>
<feature type="compositionally biased region" description="Basic residues" evidence="2">
    <location>
        <begin position="1"/>
        <end position="12"/>
    </location>
</feature>
<dbReference type="EMBL" id="CP051139">
    <property type="protein sequence ID" value="QIW96361.1"/>
    <property type="molecule type" value="Genomic_DNA"/>
</dbReference>
<sequence>MTEPKKKKQKRVKIVDVPESVFESPPASSTRPRIPALPTRALRARQPEPVLRERSILDSDADDSPLTEFDLEEEEEEKEQPVPRNPPLYTTVENIIRATTNKNRKVSGITDLNKPIRVDLPDHAPIILPYLDLSLLRDSLETPTEVPDMTLLEWIKSNEVLPIVKAWYDDAYQNDVTRDFMHHSFGLAAFPWKNGRIQVLRCIATGSFDTYSLPHISRLARHARTLVKNNGVWFDDTFLKYELNDEDKHDLSIAVLLTAWLDLETQGTKGFFGILLEGPLAQSKNKLTRRVLDMWYILDQSRILKPGAVDHNKAATGSATSVSNVSADDRRKYIREATIAQKRIVELEEDLVEARKSAGDADEKLQVALDEMDVLRGESEKRIADLLQRLHKLTK</sequence>
<evidence type="ECO:0000313" key="3">
    <source>
        <dbReference type="EMBL" id="QIW96361.1"/>
    </source>
</evidence>
<gene>
    <name evidence="3" type="ORF">AMS68_001879</name>
</gene>